<dbReference type="SUPFAM" id="SSF52540">
    <property type="entry name" value="P-loop containing nucleoside triphosphate hydrolases"/>
    <property type="match status" value="1"/>
</dbReference>
<dbReference type="GO" id="GO:0006313">
    <property type="term" value="P:DNA transposition"/>
    <property type="evidence" value="ECO:0007669"/>
    <property type="project" value="InterPro"/>
</dbReference>
<comment type="similarity">
    <text evidence="2">Belongs to the VirD4/TraG family.</text>
</comment>
<dbReference type="InterPro" id="IPR051539">
    <property type="entry name" value="T4SS-coupling_protein"/>
</dbReference>
<evidence type="ECO:0000256" key="3">
    <source>
        <dbReference type="ARBA" id="ARBA00022475"/>
    </source>
</evidence>
<dbReference type="Gene3D" id="3.40.50.300">
    <property type="entry name" value="P-loop containing nucleotide triphosphate hydrolases"/>
    <property type="match status" value="1"/>
</dbReference>
<feature type="domain" description="Transposase IS801/IS1294" evidence="7">
    <location>
        <begin position="273"/>
        <end position="308"/>
    </location>
</feature>
<dbReference type="Pfam" id="PF04986">
    <property type="entry name" value="Y2_Tnp"/>
    <property type="match status" value="1"/>
</dbReference>
<protein>
    <submittedName>
        <fullName evidence="8">Putative transposase</fullName>
    </submittedName>
</protein>
<dbReference type="InterPro" id="IPR003688">
    <property type="entry name" value="TraG/VirD4"/>
</dbReference>
<keyword evidence="4" id="KW-0812">Transmembrane</keyword>
<dbReference type="GO" id="GO:0004803">
    <property type="term" value="F:transposase activity"/>
    <property type="evidence" value="ECO:0007669"/>
    <property type="project" value="InterPro"/>
</dbReference>
<evidence type="ECO:0000256" key="1">
    <source>
        <dbReference type="ARBA" id="ARBA00004651"/>
    </source>
</evidence>
<evidence type="ECO:0000256" key="5">
    <source>
        <dbReference type="ARBA" id="ARBA00022989"/>
    </source>
</evidence>
<keyword evidence="3" id="KW-1003">Cell membrane</keyword>
<evidence type="ECO:0000259" key="7">
    <source>
        <dbReference type="Pfam" id="PF04986"/>
    </source>
</evidence>
<keyword evidence="6" id="KW-0472">Membrane</keyword>
<dbReference type="InterPro" id="IPR007069">
    <property type="entry name" value="Transposase_32"/>
</dbReference>
<keyword evidence="8" id="KW-0614">Plasmid</keyword>
<comment type="subcellular location">
    <subcellularLocation>
        <location evidence="1">Cell membrane</location>
        <topology evidence="1">Multi-pass membrane protein</topology>
    </subcellularLocation>
</comment>
<keyword evidence="5" id="KW-1133">Transmembrane helix</keyword>
<dbReference type="GO" id="GO:0003677">
    <property type="term" value="F:DNA binding"/>
    <property type="evidence" value="ECO:0007669"/>
    <property type="project" value="InterPro"/>
</dbReference>
<name>Q8VW38_KLEPN</name>
<geneLocation type="plasmid" evidence="8">
    <name>R55</name>
</geneLocation>
<dbReference type="Pfam" id="PF02534">
    <property type="entry name" value="T4SS-DNA_transf"/>
    <property type="match status" value="1"/>
</dbReference>
<dbReference type="AlphaFoldDB" id="Q8VW38"/>
<dbReference type="PANTHER" id="PTHR37937">
    <property type="entry name" value="CONJUGATIVE TRANSFER: DNA TRANSPORT"/>
    <property type="match status" value="1"/>
</dbReference>
<organism evidence="8">
    <name type="scientific">Klebsiella pneumoniae</name>
    <dbReference type="NCBI Taxonomy" id="573"/>
    <lineage>
        <taxon>Bacteria</taxon>
        <taxon>Pseudomonadati</taxon>
        <taxon>Pseudomonadota</taxon>
        <taxon>Gammaproteobacteria</taxon>
        <taxon>Enterobacterales</taxon>
        <taxon>Enterobacteriaceae</taxon>
        <taxon>Klebsiella/Raoultella group</taxon>
        <taxon>Klebsiella</taxon>
        <taxon>Klebsiella pneumoniae complex</taxon>
    </lineage>
</organism>
<evidence type="ECO:0000256" key="6">
    <source>
        <dbReference type="ARBA" id="ARBA00023136"/>
    </source>
</evidence>
<evidence type="ECO:0000256" key="2">
    <source>
        <dbReference type="ARBA" id="ARBA00008806"/>
    </source>
</evidence>
<dbReference type="InterPro" id="IPR027417">
    <property type="entry name" value="P-loop_NTPase"/>
</dbReference>
<dbReference type="EMBL" id="AF332662">
    <property type="protein sequence ID" value="AAL33888.1"/>
    <property type="molecule type" value="Genomic_DNA"/>
</dbReference>
<proteinExistence type="inferred from homology"/>
<sequence length="412" mass="45501">MMDTPHLGEAGVHPVIASSARELLNKSENERSGVLSTAMSFLGLYRDPVVARVTARCDWRIADLVGSRRPVTLYLVVPPSDINRTKPLIRLILNQIGRRLTEELTTSGKRHRLLLMLDEFPALGRLDFFESALAFMAGYGIKGFLIAQSLNQIERAYGPNNAILDNCHVRVSFATNDERTAKRVSDALGAATELRDSTNYAGHRLAPWLGHLMVSRQETARPLLTPGEIMQLPPTDEIVMVAGTPPIRATKARYFEDARFQERILTPPKLVAAPLTSSPLDFIARLAALVPKPRVNLTRFHGVFAPNSRHRALVTPAKRGRGNKVRVADEPATPAQRRASMTWAQRLKRVFNIDIETCSGCGGAMKVIACIEDPIVIKQILDHLKHKAETSGTRALPESRAPPAELLLGLFD</sequence>
<evidence type="ECO:0000313" key="8">
    <source>
        <dbReference type="EMBL" id="AAL33888.1"/>
    </source>
</evidence>
<reference evidence="8" key="1">
    <citation type="journal article" date="2001" name="Antimicrob. Agents Chemother.">
        <title>Nonenzymatic chloramphenicol resistance mediated by IncC plasmid R55 is encoded by a floR gene variant.</title>
        <authorList>
            <person name="Cloeckaert A."/>
            <person name="Baucheron S."/>
            <person name="Chaslus-Dancla E."/>
        </authorList>
    </citation>
    <scope>NUCLEOTIDE SEQUENCE</scope>
    <source>
        <plasmid evidence="8">R55</plasmid>
    </source>
</reference>
<evidence type="ECO:0000256" key="4">
    <source>
        <dbReference type="ARBA" id="ARBA00022692"/>
    </source>
</evidence>
<dbReference type="PANTHER" id="PTHR37937:SF1">
    <property type="entry name" value="CONJUGATIVE TRANSFER: DNA TRANSPORT"/>
    <property type="match status" value="1"/>
</dbReference>
<accession>Q8VW38</accession>
<dbReference type="CDD" id="cd01127">
    <property type="entry name" value="TrwB_TraG_TraD_VirD4"/>
    <property type="match status" value="1"/>
</dbReference>
<dbReference type="GO" id="GO:0005886">
    <property type="term" value="C:plasma membrane"/>
    <property type="evidence" value="ECO:0007669"/>
    <property type="project" value="UniProtKB-SubCell"/>
</dbReference>